<reference evidence="8" key="1">
    <citation type="submission" date="2015-02" db="EMBL/GenBank/DDBJ databases">
        <title>Genome Assembly of Bacillaceae bacterium MTCC 8252.</title>
        <authorList>
            <person name="Verma A."/>
            <person name="Khatri I."/>
            <person name="Mual P."/>
            <person name="Subramanian S."/>
            <person name="Krishnamurthi S."/>
        </authorList>
    </citation>
    <scope>NUCLEOTIDE SEQUENCE [LARGE SCALE GENOMIC DNA]</scope>
    <source>
        <strain evidence="8">MTCC 8252</strain>
    </source>
</reference>
<dbReference type="PANTHER" id="PTHR34975:SF2">
    <property type="entry name" value="SPORE GERMINATION PROTEIN A2"/>
    <property type="match status" value="1"/>
</dbReference>
<comment type="caution">
    <text evidence="8">The sequence shown here is derived from an EMBL/GenBank/DDBJ whole genome shotgun (WGS) entry which is preliminary data.</text>
</comment>
<dbReference type="Pfam" id="PF03845">
    <property type="entry name" value="Spore_permease"/>
    <property type="match status" value="1"/>
</dbReference>
<accession>A0A0F5I0L9</accession>
<protein>
    <submittedName>
        <fullName evidence="8">Spore germination protein GerKB</fullName>
    </submittedName>
</protein>
<dbReference type="Proteomes" id="UP000031563">
    <property type="component" value="Unassembled WGS sequence"/>
</dbReference>
<evidence type="ECO:0000256" key="2">
    <source>
        <dbReference type="ARBA" id="ARBA00007998"/>
    </source>
</evidence>
<proteinExistence type="inferred from homology"/>
<name>A0A0F5I0L9_BACTR</name>
<dbReference type="STRING" id="1221996.QY95_02523"/>
<keyword evidence="4" id="KW-0309">Germination</keyword>
<evidence type="ECO:0000256" key="1">
    <source>
        <dbReference type="ARBA" id="ARBA00004141"/>
    </source>
</evidence>
<sequence length="396" mass="44362">MKKIRRQRGISLRKEAVFLISYREGEGLIVEKGKISSLQMAMILYPAIVATAILLVPSLTAHYAKQDLWISPILASIIGFVTVFIAVRLHQLHPGKNIFQIIEETIGRLPGKLAGLLIVFFYIEITGEMTRGYGSFLVNAFLKQTPLVVTIASMIFLCAFAVYGGIEVLARAAQFFFPLFFIPFLFLILLLSPYFEVHYIEPILADGWVPVIKGAVVPSGWFAELFLIVFFLPCLTDKGKAMKYGILTVAGIGITLVTANLTALFVLGPTLPTKVYALMNASHYISYADFFENLESVTMAIWIIGAFVKISAFYYVIVLGIAQWLNLSDYRPLIWPIGILIVEFSYWSVPSSIELARFESRTFPFYSLVVQTLLLIIIFVIASVRRKGRKKLGLSE</sequence>
<dbReference type="NCBIfam" id="TIGR00912">
    <property type="entry name" value="2A0309"/>
    <property type="match status" value="1"/>
</dbReference>
<dbReference type="AlphaFoldDB" id="A0A0F5I0L9"/>
<dbReference type="EMBL" id="JWIR02000043">
    <property type="protein sequence ID" value="KKB39083.1"/>
    <property type="molecule type" value="Genomic_DNA"/>
</dbReference>
<keyword evidence="6" id="KW-1133">Transmembrane helix</keyword>
<evidence type="ECO:0000256" key="4">
    <source>
        <dbReference type="ARBA" id="ARBA00022544"/>
    </source>
</evidence>
<evidence type="ECO:0000256" key="3">
    <source>
        <dbReference type="ARBA" id="ARBA00022448"/>
    </source>
</evidence>
<comment type="subcellular location">
    <subcellularLocation>
        <location evidence="1">Membrane</location>
        <topology evidence="1">Multi-pass membrane protein</topology>
    </subcellularLocation>
</comment>
<evidence type="ECO:0000256" key="5">
    <source>
        <dbReference type="ARBA" id="ARBA00022692"/>
    </source>
</evidence>
<dbReference type="Gene3D" id="1.20.1740.10">
    <property type="entry name" value="Amino acid/polyamine transporter I"/>
    <property type="match status" value="1"/>
</dbReference>
<evidence type="ECO:0000256" key="6">
    <source>
        <dbReference type="ARBA" id="ARBA00022989"/>
    </source>
</evidence>
<evidence type="ECO:0000313" key="9">
    <source>
        <dbReference type="Proteomes" id="UP000031563"/>
    </source>
</evidence>
<comment type="similarity">
    <text evidence="2">Belongs to the amino acid-polyamine-organocation (APC) superfamily. Spore germination protein (SGP) (TC 2.A.3.9) family.</text>
</comment>
<organism evidence="8 9">
    <name type="scientific">Bacillus thermotolerans</name>
    <name type="common">Quasibacillus thermotolerans</name>
    <dbReference type="NCBI Taxonomy" id="1221996"/>
    <lineage>
        <taxon>Bacteria</taxon>
        <taxon>Bacillati</taxon>
        <taxon>Bacillota</taxon>
        <taxon>Bacilli</taxon>
        <taxon>Bacillales</taxon>
        <taxon>Bacillaceae</taxon>
        <taxon>Bacillus</taxon>
    </lineage>
</organism>
<dbReference type="GO" id="GO:0016020">
    <property type="term" value="C:membrane"/>
    <property type="evidence" value="ECO:0007669"/>
    <property type="project" value="UniProtKB-SubCell"/>
</dbReference>
<dbReference type="GO" id="GO:0009847">
    <property type="term" value="P:spore germination"/>
    <property type="evidence" value="ECO:0007669"/>
    <property type="project" value="InterPro"/>
</dbReference>
<dbReference type="InterPro" id="IPR004761">
    <property type="entry name" value="Spore_GerAB"/>
</dbReference>
<keyword evidence="3" id="KW-0813">Transport</keyword>
<evidence type="ECO:0000256" key="7">
    <source>
        <dbReference type="ARBA" id="ARBA00023136"/>
    </source>
</evidence>
<keyword evidence="5" id="KW-0812">Transmembrane</keyword>
<evidence type="ECO:0000313" key="8">
    <source>
        <dbReference type="EMBL" id="KKB39083.1"/>
    </source>
</evidence>
<gene>
    <name evidence="8" type="ORF">QY95_02523</name>
</gene>
<keyword evidence="7" id="KW-0472">Membrane</keyword>
<dbReference type="PANTHER" id="PTHR34975">
    <property type="entry name" value="SPORE GERMINATION PROTEIN A2"/>
    <property type="match status" value="1"/>
</dbReference>
<keyword evidence="9" id="KW-1185">Reference proteome</keyword>